<dbReference type="OrthoDB" id="1701699at2759"/>
<accession>W9SCQ7</accession>
<dbReference type="AlphaFoldDB" id="W9SCQ7"/>
<sequence>MANQPVRSISLPSREHPCSVRIEALLNHLKSFQFSPSDVPHESEIVQSSLVGLAELYNCVEEFMNSPSTQAALTPTNITKHGKIVEQALEGSITLLDTCNMAREVLMTMKEHVQALQSALRIKGHGGDTSLESCIRAYLSFRKKAKKEIAKCLGGLKRMETNNITYSLPLDTLSQDLSTIVKILWETSSITISVFRSLLKFLSMPTSCATKANGWSLISKLMRTRLLSFEKEEKKNILNLVGNVDVSLQTLVGNLQGNEGRAHEVIKMAHKLLETVNLSTENLVAGLDCLFRCLVQNRVSLLNILTK</sequence>
<gene>
    <name evidence="1" type="ORF">L484_026591</name>
</gene>
<evidence type="ECO:0000313" key="1">
    <source>
        <dbReference type="EMBL" id="EXC35269.1"/>
    </source>
</evidence>
<dbReference type="Pfam" id="PF03087">
    <property type="entry name" value="BPS1"/>
    <property type="match status" value="1"/>
</dbReference>
<name>W9SCQ7_9ROSA</name>
<keyword evidence="2" id="KW-1185">Reference proteome</keyword>
<dbReference type="EMBL" id="KE346358">
    <property type="protein sequence ID" value="EXC35269.1"/>
    <property type="molecule type" value="Genomic_DNA"/>
</dbReference>
<protein>
    <submittedName>
        <fullName evidence="1">Uncharacterized protein</fullName>
    </submittedName>
</protein>
<dbReference type="STRING" id="981085.W9SCQ7"/>
<dbReference type="GO" id="GO:0048364">
    <property type="term" value="P:root development"/>
    <property type="evidence" value="ECO:0007669"/>
    <property type="project" value="InterPro"/>
</dbReference>
<evidence type="ECO:0000313" key="2">
    <source>
        <dbReference type="Proteomes" id="UP000030645"/>
    </source>
</evidence>
<dbReference type="PANTHER" id="PTHR33070">
    <property type="entry name" value="OS06G0725500 PROTEIN"/>
    <property type="match status" value="1"/>
</dbReference>
<dbReference type="GO" id="GO:0048367">
    <property type="term" value="P:shoot system development"/>
    <property type="evidence" value="ECO:0007669"/>
    <property type="project" value="InterPro"/>
</dbReference>
<dbReference type="KEGG" id="mnt:21409239"/>
<dbReference type="Proteomes" id="UP000030645">
    <property type="component" value="Unassembled WGS sequence"/>
</dbReference>
<proteinExistence type="predicted"/>
<organism evidence="1 2">
    <name type="scientific">Morus notabilis</name>
    <dbReference type="NCBI Taxonomy" id="981085"/>
    <lineage>
        <taxon>Eukaryota</taxon>
        <taxon>Viridiplantae</taxon>
        <taxon>Streptophyta</taxon>
        <taxon>Embryophyta</taxon>
        <taxon>Tracheophyta</taxon>
        <taxon>Spermatophyta</taxon>
        <taxon>Magnoliopsida</taxon>
        <taxon>eudicotyledons</taxon>
        <taxon>Gunneridae</taxon>
        <taxon>Pentapetalae</taxon>
        <taxon>rosids</taxon>
        <taxon>fabids</taxon>
        <taxon>Rosales</taxon>
        <taxon>Moraceae</taxon>
        <taxon>Moreae</taxon>
        <taxon>Morus</taxon>
    </lineage>
</organism>
<reference evidence="2" key="1">
    <citation type="submission" date="2013-01" db="EMBL/GenBank/DDBJ databases">
        <title>Draft Genome Sequence of a Mulberry Tree, Morus notabilis C.K. Schneid.</title>
        <authorList>
            <person name="He N."/>
            <person name="Zhao S."/>
        </authorList>
    </citation>
    <scope>NUCLEOTIDE SEQUENCE</scope>
</reference>
<dbReference type="eggNOG" id="ENOG502QURS">
    <property type="taxonomic scope" value="Eukaryota"/>
</dbReference>
<dbReference type="InterPro" id="IPR004320">
    <property type="entry name" value="BPS1_pln"/>
</dbReference>
<dbReference type="PANTHER" id="PTHR33070:SF75">
    <property type="entry name" value="SELECTION_UPKEEP OF INTRAEPITHELIAL T-CELLS PROTEIN"/>
    <property type="match status" value="1"/>
</dbReference>